<evidence type="ECO:0000313" key="3">
    <source>
        <dbReference type="EMBL" id="HFN01393.1"/>
    </source>
</evidence>
<dbReference type="Gene3D" id="3.60.20.10">
    <property type="entry name" value="Glutamine Phosphoribosylpyrophosphate, subunit 1, domain 1"/>
    <property type="match status" value="1"/>
</dbReference>
<proteinExistence type="predicted"/>
<feature type="domain" description="Glutamine amidotransferase type-2" evidence="2">
    <location>
        <begin position="2"/>
        <end position="262"/>
    </location>
</feature>
<sequence>MCRLLGYLGKPIQLEHLIYKPDHSLIVQSYQPKEMTSGLLNADGFGVGWYHAHHQVEPYTYKNTLPIWNDINLPSLSRYVESGCILASVRSATPGLPVDLSNCQPFQSGSILGIHNGFVSNFRQTLYRPLRNRLSDKTYKTIIGNTDSEHIFALFLNELEKLPNSSLTTALHNTIDTLCELAHNQSVDFSANIIISNGNQLVASRFANRDPVPTLYWLQTSSFFSEALLVASEPIFEGDWQPLPSHSILTVSHDLKPQIQPI</sequence>
<dbReference type="InterPro" id="IPR017808">
    <property type="entry name" value="EgtC"/>
</dbReference>
<dbReference type="EMBL" id="DSRU01000407">
    <property type="protein sequence ID" value="HFN01393.1"/>
    <property type="molecule type" value="Genomic_DNA"/>
</dbReference>
<dbReference type="NCBIfam" id="TIGR03442">
    <property type="entry name" value="ergothioneine biosynthesis protein EgtC"/>
    <property type="match status" value="1"/>
</dbReference>
<name>A0A7C3PHR1_9CYAN</name>
<dbReference type="InterPro" id="IPR052373">
    <property type="entry name" value="Gamma-glu_amide_hydrolase"/>
</dbReference>
<gene>
    <name evidence="3" type="primary">egtC</name>
    <name evidence="3" type="ORF">ENR64_27345</name>
</gene>
<protein>
    <submittedName>
        <fullName evidence="3">Ergothioneine biosynthesis protein EgtC</fullName>
    </submittedName>
</protein>
<dbReference type="SUPFAM" id="SSF56235">
    <property type="entry name" value="N-terminal nucleophile aminohydrolases (Ntn hydrolases)"/>
    <property type="match status" value="1"/>
</dbReference>
<reference evidence="3" key="1">
    <citation type="journal article" date="2020" name="mSystems">
        <title>Genome- and Community-Level Interaction Insights into Carbon Utilization and Element Cycling Functions of Hydrothermarchaeota in Hydrothermal Sediment.</title>
        <authorList>
            <person name="Zhou Z."/>
            <person name="Liu Y."/>
            <person name="Xu W."/>
            <person name="Pan J."/>
            <person name="Luo Z.H."/>
            <person name="Li M."/>
        </authorList>
    </citation>
    <scope>NUCLEOTIDE SEQUENCE [LARGE SCALE GENOMIC DNA]</scope>
    <source>
        <strain evidence="3">SpSt-418</strain>
    </source>
</reference>
<dbReference type="InterPro" id="IPR026869">
    <property type="entry name" value="EgtC-like"/>
</dbReference>
<evidence type="ECO:0000259" key="2">
    <source>
        <dbReference type="PROSITE" id="PS51278"/>
    </source>
</evidence>
<dbReference type="InterPro" id="IPR029055">
    <property type="entry name" value="Ntn_hydrolases_N"/>
</dbReference>
<accession>A0A7C3PHR1</accession>
<dbReference type="PANTHER" id="PTHR43187:SF1">
    <property type="entry name" value="GLUTAMINE AMIDOTRANSFERASE DUG3-RELATED"/>
    <property type="match status" value="1"/>
</dbReference>
<dbReference type="PANTHER" id="PTHR43187">
    <property type="entry name" value="GLUTAMINE AMIDOTRANSFERASE DUG3-RELATED"/>
    <property type="match status" value="1"/>
</dbReference>
<keyword evidence="1" id="KW-0315">Glutamine amidotransferase</keyword>
<dbReference type="PROSITE" id="PS51278">
    <property type="entry name" value="GATASE_TYPE_2"/>
    <property type="match status" value="1"/>
</dbReference>
<dbReference type="InterPro" id="IPR017932">
    <property type="entry name" value="GATase_2_dom"/>
</dbReference>
<comment type="caution">
    <text evidence="3">The sequence shown here is derived from an EMBL/GenBank/DDBJ whole genome shotgun (WGS) entry which is preliminary data.</text>
</comment>
<dbReference type="AlphaFoldDB" id="A0A7C3PHR1"/>
<dbReference type="CDD" id="cd01908">
    <property type="entry name" value="YafJ"/>
    <property type="match status" value="1"/>
</dbReference>
<organism evidence="3">
    <name type="scientific">Oscillatoriales cyanobacterium SpSt-418</name>
    <dbReference type="NCBI Taxonomy" id="2282169"/>
    <lineage>
        <taxon>Bacteria</taxon>
        <taxon>Bacillati</taxon>
        <taxon>Cyanobacteriota</taxon>
        <taxon>Cyanophyceae</taxon>
        <taxon>Oscillatoriophycideae</taxon>
        <taxon>Oscillatoriales</taxon>
    </lineage>
</organism>
<evidence type="ECO:0000256" key="1">
    <source>
        <dbReference type="ARBA" id="ARBA00022962"/>
    </source>
</evidence>
<dbReference type="Pfam" id="PF13230">
    <property type="entry name" value="GATase_4"/>
    <property type="match status" value="1"/>
</dbReference>
<dbReference type="GO" id="GO:0052699">
    <property type="term" value="P:ergothioneine biosynthetic process"/>
    <property type="evidence" value="ECO:0007669"/>
    <property type="project" value="InterPro"/>
</dbReference>